<dbReference type="InterPro" id="IPR008909">
    <property type="entry name" value="DALR_anticod-bd"/>
</dbReference>
<name>X1KRW3_9ZZZZ</name>
<evidence type="ECO:0000256" key="9">
    <source>
        <dbReference type="ARBA" id="ARBA00023146"/>
    </source>
</evidence>
<dbReference type="EMBL" id="BARV01007574">
    <property type="protein sequence ID" value="GAI09822.1"/>
    <property type="molecule type" value="Genomic_DNA"/>
</dbReference>
<evidence type="ECO:0000256" key="2">
    <source>
        <dbReference type="ARBA" id="ARBA00005594"/>
    </source>
</evidence>
<dbReference type="Gene3D" id="3.40.50.620">
    <property type="entry name" value="HUPs"/>
    <property type="match status" value="1"/>
</dbReference>
<dbReference type="GO" id="GO:0005737">
    <property type="term" value="C:cytoplasm"/>
    <property type="evidence" value="ECO:0007669"/>
    <property type="project" value="UniProtKB-SubCell"/>
</dbReference>
<protein>
    <recommendedName>
        <fullName evidence="3">arginine--tRNA ligase</fullName>
        <ecNumber evidence="3">6.1.1.19</ecNumber>
    </recommendedName>
</protein>
<feature type="non-terminal residue" evidence="12">
    <location>
        <position position="1"/>
    </location>
</feature>
<evidence type="ECO:0000256" key="4">
    <source>
        <dbReference type="ARBA" id="ARBA00022490"/>
    </source>
</evidence>
<organism evidence="12">
    <name type="scientific">marine sediment metagenome</name>
    <dbReference type="NCBI Taxonomy" id="412755"/>
    <lineage>
        <taxon>unclassified sequences</taxon>
        <taxon>metagenomes</taxon>
        <taxon>ecological metagenomes</taxon>
    </lineage>
</organism>
<sequence length="232" mass="26849">EFDKVIDIWGADHHGDVKRIKGFVRALGYADKFDIILHQFVRLLKNGKEMRMSKRKGIYVLTDDLLKKVGRDVFRFFMLQYSVNSHLDFDLDRALERSEKNPVFYVQYANARISSILKKAQSATPLQTIRLGSPSARRAHYKLLTHPTELTLIKQLIKFPDLVKEISQDYQVQKLSFYAIGLADRFHNFYEKCRVISKNSQKQQARLALISACQIVLKNCLEIIGVSAPEKM</sequence>
<evidence type="ECO:0000256" key="1">
    <source>
        <dbReference type="ARBA" id="ARBA00004496"/>
    </source>
</evidence>
<dbReference type="InterPro" id="IPR001278">
    <property type="entry name" value="Arg-tRNA-ligase"/>
</dbReference>
<keyword evidence="8" id="KW-0648">Protein biosynthesis</keyword>
<keyword evidence="7" id="KW-0067">ATP-binding</keyword>
<evidence type="ECO:0000259" key="11">
    <source>
        <dbReference type="SMART" id="SM00836"/>
    </source>
</evidence>
<evidence type="ECO:0000256" key="7">
    <source>
        <dbReference type="ARBA" id="ARBA00022840"/>
    </source>
</evidence>
<dbReference type="AlphaFoldDB" id="X1KRW3"/>
<dbReference type="GO" id="GO:0005524">
    <property type="term" value="F:ATP binding"/>
    <property type="evidence" value="ECO:0007669"/>
    <property type="project" value="UniProtKB-KW"/>
</dbReference>
<gene>
    <name evidence="12" type="ORF">S06H3_15393</name>
</gene>
<evidence type="ECO:0000256" key="3">
    <source>
        <dbReference type="ARBA" id="ARBA00012837"/>
    </source>
</evidence>
<dbReference type="InterPro" id="IPR014729">
    <property type="entry name" value="Rossmann-like_a/b/a_fold"/>
</dbReference>
<evidence type="ECO:0000256" key="8">
    <source>
        <dbReference type="ARBA" id="ARBA00022917"/>
    </source>
</evidence>
<evidence type="ECO:0000256" key="10">
    <source>
        <dbReference type="ARBA" id="ARBA00049339"/>
    </source>
</evidence>
<dbReference type="GO" id="GO:0004814">
    <property type="term" value="F:arginine-tRNA ligase activity"/>
    <property type="evidence" value="ECO:0007669"/>
    <property type="project" value="UniProtKB-EC"/>
</dbReference>
<comment type="similarity">
    <text evidence="2">Belongs to the class-I aminoacyl-tRNA synthetase family.</text>
</comment>
<evidence type="ECO:0000313" key="12">
    <source>
        <dbReference type="EMBL" id="GAI09822.1"/>
    </source>
</evidence>
<dbReference type="Pfam" id="PF05746">
    <property type="entry name" value="DALR_1"/>
    <property type="match status" value="1"/>
</dbReference>
<dbReference type="EC" id="6.1.1.19" evidence="3"/>
<dbReference type="GO" id="GO:0006420">
    <property type="term" value="P:arginyl-tRNA aminoacylation"/>
    <property type="evidence" value="ECO:0007669"/>
    <property type="project" value="InterPro"/>
</dbReference>
<dbReference type="PANTHER" id="PTHR11956">
    <property type="entry name" value="ARGINYL-TRNA SYNTHETASE"/>
    <property type="match status" value="1"/>
</dbReference>
<comment type="subcellular location">
    <subcellularLocation>
        <location evidence="1">Cytoplasm</location>
    </subcellularLocation>
</comment>
<dbReference type="PANTHER" id="PTHR11956:SF5">
    <property type="entry name" value="ARGININE--TRNA LIGASE, CYTOPLASMIC"/>
    <property type="match status" value="1"/>
</dbReference>
<comment type="catalytic activity">
    <reaction evidence="10">
        <text>tRNA(Arg) + L-arginine + ATP = L-arginyl-tRNA(Arg) + AMP + diphosphate</text>
        <dbReference type="Rhea" id="RHEA:20301"/>
        <dbReference type="Rhea" id="RHEA-COMP:9658"/>
        <dbReference type="Rhea" id="RHEA-COMP:9673"/>
        <dbReference type="ChEBI" id="CHEBI:30616"/>
        <dbReference type="ChEBI" id="CHEBI:32682"/>
        <dbReference type="ChEBI" id="CHEBI:33019"/>
        <dbReference type="ChEBI" id="CHEBI:78442"/>
        <dbReference type="ChEBI" id="CHEBI:78513"/>
        <dbReference type="ChEBI" id="CHEBI:456215"/>
        <dbReference type="EC" id="6.1.1.19"/>
    </reaction>
</comment>
<accession>X1KRW3</accession>
<evidence type="ECO:0000256" key="6">
    <source>
        <dbReference type="ARBA" id="ARBA00022741"/>
    </source>
</evidence>
<keyword evidence="4" id="KW-0963">Cytoplasm</keyword>
<comment type="caution">
    <text evidence="12">The sequence shown here is derived from an EMBL/GenBank/DDBJ whole genome shotgun (WGS) entry which is preliminary data.</text>
</comment>
<keyword evidence="5" id="KW-0436">Ligase</keyword>
<dbReference type="SUPFAM" id="SSF47323">
    <property type="entry name" value="Anticodon-binding domain of a subclass of class I aminoacyl-tRNA synthetases"/>
    <property type="match status" value="1"/>
</dbReference>
<dbReference type="SUPFAM" id="SSF52374">
    <property type="entry name" value="Nucleotidylyl transferase"/>
    <property type="match status" value="1"/>
</dbReference>
<feature type="domain" description="DALR anticodon binding" evidence="11">
    <location>
        <begin position="106"/>
        <end position="232"/>
    </location>
</feature>
<dbReference type="InterPro" id="IPR009080">
    <property type="entry name" value="tRNAsynth_Ia_anticodon-bd"/>
</dbReference>
<dbReference type="Gene3D" id="1.10.730.10">
    <property type="entry name" value="Isoleucyl-tRNA Synthetase, Domain 1"/>
    <property type="match status" value="1"/>
</dbReference>
<keyword evidence="9" id="KW-0030">Aminoacyl-tRNA synthetase</keyword>
<proteinExistence type="inferred from homology"/>
<dbReference type="FunFam" id="1.10.730.10:FF:000008">
    <property type="entry name" value="Arginine--tRNA ligase"/>
    <property type="match status" value="1"/>
</dbReference>
<reference evidence="12" key="1">
    <citation type="journal article" date="2014" name="Front. Microbiol.">
        <title>High frequency of phylogenetically diverse reductive dehalogenase-homologous genes in deep subseafloor sedimentary metagenomes.</title>
        <authorList>
            <person name="Kawai M."/>
            <person name="Futagami T."/>
            <person name="Toyoda A."/>
            <person name="Takaki Y."/>
            <person name="Nishi S."/>
            <person name="Hori S."/>
            <person name="Arai W."/>
            <person name="Tsubouchi T."/>
            <person name="Morono Y."/>
            <person name="Uchiyama I."/>
            <person name="Ito T."/>
            <person name="Fujiyama A."/>
            <person name="Inagaki F."/>
            <person name="Takami H."/>
        </authorList>
    </citation>
    <scope>NUCLEOTIDE SEQUENCE</scope>
    <source>
        <strain evidence="12">Expedition CK06-06</strain>
    </source>
</reference>
<dbReference type="SMART" id="SM00836">
    <property type="entry name" value="DALR_1"/>
    <property type="match status" value="1"/>
</dbReference>
<evidence type="ECO:0000256" key="5">
    <source>
        <dbReference type="ARBA" id="ARBA00022598"/>
    </source>
</evidence>
<keyword evidence="6" id="KW-0547">Nucleotide-binding</keyword>